<evidence type="ECO:0000313" key="8">
    <source>
        <dbReference type="Proteomes" id="UP000298252"/>
    </source>
</evidence>
<dbReference type="STRING" id="1424659.SAMN05216368_108170"/>
<dbReference type="Proteomes" id="UP000199639">
    <property type="component" value="Unassembled WGS sequence"/>
</dbReference>
<dbReference type="GO" id="GO:0000976">
    <property type="term" value="F:transcription cis-regulatory region binding"/>
    <property type="evidence" value="ECO:0007669"/>
    <property type="project" value="TreeGrafter"/>
</dbReference>
<dbReference type="Pfam" id="PF00356">
    <property type="entry name" value="LacI"/>
    <property type="match status" value="1"/>
</dbReference>
<evidence type="ECO:0000256" key="1">
    <source>
        <dbReference type="ARBA" id="ARBA00023015"/>
    </source>
</evidence>
<dbReference type="GO" id="GO:0003700">
    <property type="term" value="F:DNA-binding transcription factor activity"/>
    <property type="evidence" value="ECO:0007669"/>
    <property type="project" value="TreeGrafter"/>
</dbReference>
<dbReference type="EMBL" id="SOFD01000002">
    <property type="protein sequence ID" value="TFB82269.1"/>
    <property type="molecule type" value="Genomic_DNA"/>
</dbReference>
<dbReference type="SMART" id="SM00354">
    <property type="entry name" value="HTH_LACI"/>
    <property type="match status" value="1"/>
</dbReference>
<dbReference type="InterPro" id="IPR028082">
    <property type="entry name" value="Peripla_BP_I"/>
</dbReference>
<proteinExistence type="predicted"/>
<dbReference type="Proteomes" id="UP000298252">
    <property type="component" value="Unassembled WGS sequence"/>
</dbReference>
<dbReference type="PROSITE" id="PS00356">
    <property type="entry name" value="HTH_LACI_1"/>
    <property type="match status" value="1"/>
</dbReference>
<dbReference type="InterPro" id="IPR046335">
    <property type="entry name" value="LacI/GalR-like_sensor"/>
</dbReference>
<dbReference type="PRINTS" id="PR00036">
    <property type="entry name" value="HTHLACI"/>
</dbReference>
<reference evidence="5 7" key="1">
    <citation type="submission" date="2016-10" db="EMBL/GenBank/DDBJ databases">
        <authorList>
            <person name="Varghese N."/>
            <person name="Submissions S."/>
        </authorList>
    </citation>
    <scope>NUCLEOTIDE SEQUENCE [LARGE SCALE GENOMIC DNA]</scope>
    <source>
        <strain evidence="5 7">CGMCC 1.11215</strain>
    </source>
</reference>
<name>A0A4R8VJJ6_9MICO</name>
<keyword evidence="2" id="KW-0238">DNA-binding</keyword>
<organism evidence="5 7">
    <name type="scientific">Cryobacterium flavum</name>
    <dbReference type="NCBI Taxonomy" id="1424659"/>
    <lineage>
        <taxon>Bacteria</taxon>
        <taxon>Bacillati</taxon>
        <taxon>Actinomycetota</taxon>
        <taxon>Actinomycetes</taxon>
        <taxon>Micrococcales</taxon>
        <taxon>Microbacteriaceae</taxon>
        <taxon>Cryobacterium</taxon>
    </lineage>
</organism>
<dbReference type="CDD" id="cd01392">
    <property type="entry name" value="HTH_LacI"/>
    <property type="match status" value="1"/>
</dbReference>
<evidence type="ECO:0000256" key="3">
    <source>
        <dbReference type="ARBA" id="ARBA00023163"/>
    </source>
</evidence>
<dbReference type="SUPFAM" id="SSF47413">
    <property type="entry name" value="lambda repressor-like DNA-binding domains"/>
    <property type="match status" value="1"/>
</dbReference>
<dbReference type="EMBL" id="FNIB01000008">
    <property type="protein sequence ID" value="SDN94725.1"/>
    <property type="molecule type" value="Genomic_DNA"/>
</dbReference>
<dbReference type="Gene3D" id="3.40.50.2300">
    <property type="match status" value="2"/>
</dbReference>
<dbReference type="AlphaFoldDB" id="A0A4R8VJJ6"/>
<dbReference type="Gene3D" id="1.10.260.40">
    <property type="entry name" value="lambda repressor-like DNA-binding domains"/>
    <property type="match status" value="1"/>
</dbReference>
<keyword evidence="3" id="KW-0804">Transcription</keyword>
<evidence type="ECO:0000259" key="4">
    <source>
        <dbReference type="PROSITE" id="PS50932"/>
    </source>
</evidence>
<dbReference type="SUPFAM" id="SSF53822">
    <property type="entry name" value="Periplasmic binding protein-like I"/>
    <property type="match status" value="1"/>
</dbReference>
<dbReference type="PANTHER" id="PTHR30146">
    <property type="entry name" value="LACI-RELATED TRANSCRIPTIONAL REPRESSOR"/>
    <property type="match status" value="1"/>
</dbReference>
<evidence type="ECO:0000256" key="2">
    <source>
        <dbReference type="ARBA" id="ARBA00023125"/>
    </source>
</evidence>
<sequence length="340" mass="36729">MATIHDVAKYAGVSAGTVSNVLNRPGYVAPQTRERVLAAIADLGFTPIQRARKYPAGRQRTLGLALADLANPFFVDAALGAEAEAKSLGVGVVIVHNGDDVAREQDNLDLLVQQRVHGIMIAPVRALDATVERLDARDIPLVYVDRVDEKTERCWVKTDDVAGGRLAAEHLIALGHRNVAFVGNFASSLQANRRFDGFAATLAEVDVVPERVLTDSWRITDGRMAGAALAARATAELPTAIMCGNDLTALGVLLEFAHRGIRVPDDVSIVGFDDLSWSEAATVPLTTVRQPREEMGRQAVRLLLDEIDRGEAHAHHHELLVPELVTRASSAAPRPMRSDN</sequence>
<keyword evidence="8" id="KW-1185">Reference proteome</keyword>
<dbReference type="InterPro" id="IPR010982">
    <property type="entry name" value="Lambda_DNA-bd_dom_sf"/>
</dbReference>
<dbReference type="RefSeq" id="WP_092341254.1">
    <property type="nucleotide sequence ID" value="NZ_FNIB01000008.1"/>
</dbReference>
<gene>
    <name evidence="6" type="ORF">E3O21_01025</name>
    <name evidence="5" type="ORF">SAMN05216368_108170</name>
</gene>
<accession>A0A4R8VJJ6</accession>
<keyword evidence="1" id="KW-0805">Transcription regulation</keyword>
<reference evidence="6 8" key="2">
    <citation type="submission" date="2019-03" db="EMBL/GenBank/DDBJ databases">
        <title>Genomics of glacier-inhabiting Cryobacterium strains.</title>
        <authorList>
            <person name="Liu Q."/>
            <person name="Xin Y.-H."/>
        </authorList>
    </citation>
    <scope>NUCLEOTIDE SEQUENCE [LARGE SCALE GENOMIC DNA]</scope>
    <source>
        <strain evidence="6 8">Hh8</strain>
    </source>
</reference>
<evidence type="ECO:0000313" key="5">
    <source>
        <dbReference type="EMBL" id="SDN94725.1"/>
    </source>
</evidence>
<evidence type="ECO:0000313" key="6">
    <source>
        <dbReference type="EMBL" id="TFB82269.1"/>
    </source>
</evidence>
<protein>
    <submittedName>
        <fullName evidence="5">LacI family transcriptional regulator</fullName>
    </submittedName>
</protein>
<dbReference type="InterPro" id="IPR000843">
    <property type="entry name" value="HTH_LacI"/>
</dbReference>
<dbReference type="PROSITE" id="PS50932">
    <property type="entry name" value="HTH_LACI_2"/>
    <property type="match status" value="1"/>
</dbReference>
<feature type="domain" description="HTH lacI-type" evidence="4">
    <location>
        <begin position="2"/>
        <end position="56"/>
    </location>
</feature>
<dbReference type="CDD" id="cd06267">
    <property type="entry name" value="PBP1_LacI_sugar_binding-like"/>
    <property type="match status" value="1"/>
</dbReference>
<dbReference type="PANTHER" id="PTHR30146:SF109">
    <property type="entry name" value="HTH-TYPE TRANSCRIPTIONAL REGULATOR GALS"/>
    <property type="match status" value="1"/>
</dbReference>
<dbReference type="Pfam" id="PF13377">
    <property type="entry name" value="Peripla_BP_3"/>
    <property type="match status" value="1"/>
</dbReference>
<evidence type="ECO:0000313" key="7">
    <source>
        <dbReference type="Proteomes" id="UP000199639"/>
    </source>
</evidence>